<keyword evidence="1" id="KW-0378">Hydrolase</keyword>
<dbReference type="InterPro" id="IPR008979">
    <property type="entry name" value="Galactose-bd-like_sf"/>
</dbReference>
<dbReference type="OrthoDB" id="1657402at2759"/>
<feature type="region of interest" description="Disordered" evidence="3">
    <location>
        <begin position="1"/>
        <end position="25"/>
    </location>
</feature>
<organism evidence="5 6">
    <name type="scientific">Lepidopterella palustris CBS 459.81</name>
    <dbReference type="NCBI Taxonomy" id="1314670"/>
    <lineage>
        <taxon>Eukaryota</taxon>
        <taxon>Fungi</taxon>
        <taxon>Dikarya</taxon>
        <taxon>Ascomycota</taxon>
        <taxon>Pezizomycotina</taxon>
        <taxon>Dothideomycetes</taxon>
        <taxon>Pleosporomycetidae</taxon>
        <taxon>Mytilinidiales</taxon>
        <taxon>Argynnaceae</taxon>
        <taxon>Lepidopterella</taxon>
    </lineage>
</organism>
<accession>A0A8E2EM60</accession>
<dbReference type="GO" id="GO:0004565">
    <property type="term" value="F:beta-galactosidase activity"/>
    <property type="evidence" value="ECO:0007669"/>
    <property type="project" value="UniProtKB-ARBA"/>
</dbReference>
<dbReference type="Gene3D" id="2.60.120.260">
    <property type="entry name" value="Galactose-binding domain-like"/>
    <property type="match status" value="1"/>
</dbReference>
<protein>
    <recommendedName>
        <fullName evidence="4">Beta-galactosidase jelly roll domain-containing protein</fullName>
    </recommendedName>
</protein>
<reference evidence="5 6" key="1">
    <citation type="journal article" date="2016" name="Nat. Commun.">
        <title>Ectomycorrhizal ecology is imprinted in the genome of the dominant symbiotic fungus Cenococcum geophilum.</title>
        <authorList>
            <consortium name="DOE Joint Genome Institute"/>
            <person name="Peter M."/>
            <person name="Kohler A."/>
            <person name="Ohm R.A."/>
            <person name="Kuo A."/>
            <person name="Krutzmann J."/>
            <person name="Morin E."/>
            <person name="Arend M."/>
            <person name="Barry K.W."/>
            <person name="Binder M."/>
            <person name="Choi C."/>
            <person name="Clum A."/>
            <person name="Copeland A."/>
            <person name="Grisel N."/>
            <person name="Haridas S."/>
            <person name="Kipfer T."/>
            <person name="LaButti K."/>
            <person name="Lindquist E."/>
            <person name="Lipzen A."/>
            <person name="Maire R."/>
            <person name="Meier B."/>
            <person name="Mihaltcheva S."/>
            <person name="Molinier V."/>
            <person name="Murat C."/>
            <person name="Poggeler S."/>
            <person name="Quandt C.A."/>
            <person name="Sperisen C."/>
            <person name="Tritt A."/>
            <person name="Tisserant E."/>
            <person name="Crous P.W."/>
            <person name="Henrissat B."/>
            <person name="Nehls U."/>
            <person name="Egli S."/>
            <person name="Spatafora J.W."/>
            <person name="Grigoriev I.V."/>
            <person name="Martin F.M."/>
        </authorList>
    </citation>
    <scope>NUCLEOTIDE SEQUENCE [LARGE SCALE GENOMIC DNA]</scope>
    <source>
        <strain evidence="5 6">CBS 459.81</strain>
    </source>
</reference>
<dbReference type="Proteomes" id="UP000250266">
    <property type="component" value="Unassembled WGS sequence"/>
</dbReference>
<dbReference type="Pfam" id="PF13364">
    <property type="entry name" value="BetaGal_ABD2"/>
    <property type="match status" value="1"/>
</dbReference>
<gene>
    <name evidence="5" type="ORF">K432DRAFT_412641</name>
</gene>
<dbReference type="InterPro" id="IPR025300">
    <property type="entry name" value="BetaGal_jelly_roll_dom"/>
</dbReference>
<sequence>MGLDADSSVGRDEVRNPRSILDPGLSGRDQSAIAWIITGNLGGEDYADHPRGLLNEGSSGPTAGMSAACIGFVATSFDIGMSRGCDIPLLFVSTNSSVALTGNEMLATVYRAQLFVNWWQSGRSVHNVGPQTEIPVPEEIFYYHGLNPVAVTFLANDAVVQMGYRGVETVKWGKCVKRNRAY</sequence>
<dbReference type="SUPFAM" id="SSF49785">
    <property type="entry name" value="Galactose-binding domain-like"/>
    <property type="match status" value="1"/>
</dbReference>
<evidence type="ECO:0000256" key="2">
    <source>
        <dbReference type="ARBA" id="ARBA00023295"/>
    </source>
</evidence>
<dbReference type="EMBL" id="KV744805">
    <property type="protein sequence ID" value="OCK86436.1"/>
    <property type="molecule type" value="Genomic_DNA"/>
</dbReference>
<evidence type="ECO:0000313" key="6">
    <source>
        <dbReference type="Proteomes" id="UP000250266"/>
    </source>
</evidence>
<keyword evidence="6" id="KW-1185">Reference proteome</keyword>
<proteinExistence type="predicted"/>
<evidence type="ECO:0000313" key="5">
    <source>
        <dbReference type="EMBL" id="OCK86436.1"/>
    </source>
</evidence>
<name>A0A8E2EM60_9PEZI</name>
<dbReference type="AlphaFoldDB" id="A0A8E2EM60"/>
<evidence type="ECO:0000256" key="3">
    <source>
        <dbReference type="SAM" id="MobiDB-lite"/>
    </source>
</evidence>
<keyword evidence="2" id="KW-0326">Glycosidase</keyword>
<evidence type="ECO:0000256" key="1">
    <source>
        <dbReference type="ARBA" id="ARBA00022801"/>
    </source>
</evidence>
<evidence type="ECO:0000259" key="4">
    <source>
        <dbReference type="Pfam" id="PF13364"/>
    </source>
</evidence>
<feature type="domain" description="Beta-galactosidase jelly roll" evidence="4">
    <location>
        <begin position="61"/>
        <end position="155"/>
    </location>
</feature>